<dbReference type="Proteomes" id="UP000800092">
    <property type="component" value="Unassembled WGS sequence"/>
</dbReference>
<name>A0A6A6GW32_VIRVR</name>
<reference evidence="2" key="1">
    <citation type="journal article" date="2020" name="Stud. Mycol.">
        <title>101 Dothideomycetes genomes: a test case for predicting lifestyles and emergence of pathogens.</title>
        <authorList>
            <person name="Haridas S."/>
            <person name="Albert R."/>
            <person name="Binder M."/>
            <person name="Bloem J."/>
            <person name="Labutti K."/>
            <person name="Salamov A."/>
            <person name="Andreopoulos B."/>
            <person name="Baker S."/>
            <person name="Barry K."/>
            <person name="Bills G."/>
            <person name="Bluhm B."/>
            <person name="Cannon C."/>
            <person name="Castanera R."/>
            <person name="Culley D."/>
            <person name="Daum C."/>
            <person name="Ezra D."/>
            <person name="Gonzalez J."/>
            <person name="Henrissat B."/>
            <person name="Kuo A."/>
            <person name="Liang C."/>
            <person name="Lipzen A."/>
            <person name="Lutzoni F."/>
            <person name="Magnuson J."/>
            <person name="Mondo S."/>
            <person name="Nolan M."/>
            <person name="Ohm R."/>
            <person name="Pangilinan J."/>
            <person name="Park H.-J."/>
            <person name="Ramirez L."/>
            <person name="Alfaro M."/>
            <person name="Sun H."/>
            <person name="Tritt A."/>
            <person name="Yoshinaga Y."/>
            <person name="Zwiers L.-H."/>
            <person name="Turgeon B."/>
            <person name="Goodwin S."/>
            <person name="Spatafora J."/>
            <person name="Crous P."/>
            <person name="Grigoriev I."/>
        </authorList>
    </citation>
    <scope>NUCLEOTIDE SEQUENCE</scope>
    <source>
        <strain evidence="2">Tuck. ex Michener</strain>
    </source>
</reference>
<evidence type="ECO:0000313" key="2">
    <source>
        <dbReference type="EMBL" id="KAF2229720.1"/>
    </source>
</evidence>
<feature type="region of interest" description="Disordered" evidence="1">
    <location>
        <begin position="1"/>
        <end position="157"/>
    </location>
</feature>
<protein>
    <submittedName>
        <fullName evidence="2">Uncharacterized protein</fullName>
    </submittedName>
</protein>
<proteinExistence type="predicted"/>
<accession>A0A6A6GW32</accession>
<evidence type="ECO:0000313" key="3">
    <source>
        <dbReference type="Proteomes" id="UP000800092"/>
    </source>
</evidence>
<sequence>MASSRPIRSVQGRPDYKEVTTIDGDDSWRIEEPAPDPPAKRRRVMSTEKAKPGPSAKPIPDSEDEDESDPVRPNMPAQRTRQLTAKASSSTPLRVPAKSDSKGKGKANSSDEYLDLQGSESEDEDEEEEDEEDVEDDDEDEDGKRDQPFHDVYPKSIGWKERGNNHICCGSFMNSSFNVVAWSGTLSKRLVLLSGVDSPYSPLYHKFGGAFF</sequence>
<feature type="compositionally biased region" description="Polar residues" evidence="1">
    <location>
        <begin position="77"/>
        <end position="92"/>
    </location>
</feature>
<feature type="compositionally biased region" description="Basic and acidic residues" evidence="1">
    <location>
        <begin position="14"/>
        <end position="32"/>
    </location>
</feature>
<keyword evidence="3" id="KW-1185">Reference proteome</keyword>
<feature type="compositionally biased region" description="Acidic residues" evidence="1">
    <location>
        <begin position="120"/>
        <end position="141"/>
    </location>
</feature>
<dbReference type="AlphaFoldDB" id="A0A6A6GW32"/>
<feature type="compositionally biased region" description="Basic and acidic residues" evidence="1">
    <location>
        <begin position="142"/>
        <end position="157"/>
    </location>
</feature>
<evidence type="ECO:0000256" key="1">
    <source>
        <dbReference type="SAM" id="MobiDB-lite"/>
    </source>
</evidence>
<dbReference type="EMBL" id="ML991855">
    <property type="protein sequence ID" value="KAF2229720.1"/>
    <property type="molecule type" value="Genomic_DNA"/>
</dbReference>
<gene>
    <name evidence="2" type="ORF">EV356DRAFT_555403</name>
</gene>
<organism evidence="2 3">
    <name type="scientific">Viridothelium virens</name>
    <name type="common">Speckled blister lichen</name>
    <name type="synonym">Trypethelium virens</name>
    <dbReference type="NCBI Taxonomy" id="1048519"/>
    <lineage>
        <taxon>Eukaryota</taxon>
        <taxon>Fungi</taxon>
        <taxon>Dikarya</taxon>
        <taxon>Ascomycota</taxon>
        <taxon>Pezizomycotina</taxon>
        <taxon>Dothideomycetes</taxon>
        <taxon>Dothideomycetes incertae sedis</taxon>
        <taxon>Trypetheliales</taxon>
        <taxon>Trypetheliaceae</taxon>
        <taxon>Viridothelium</taxon>
    </lineage>
</organism>